<dbReference type="PANTHER" id="PTHR43877:SF2">
    <property type="entry name" value="AMINOALKYLPHOSPHONATE N-ACETYLTRANSFERASE-RELATED"/>
    <property type="match status" value="1"/>
</dbReference>
<dbReference type="GO" id="GO:0016747">
    <property type="term" value="F:acyltransferase activity, transferring groups other than amino-acyl groups"/>
    <property type="evidence" value="ECO:0007669"/>
    <property type="project" value="InterPro"/>
</dbReference>
<dbReference type="PANTHER" id="PTHR43877">
    <property type="entry name" value="AMINOALKYLPHOSPHONATE N-ACETYLTRANSFERASE-RELATED-RELATED"/>
    <property type="match status" value="1"/>
</dbReference>
<evidence type="ECO:0000256" key="3">
    <source>
        <dbReference type="SAM" id="MobiDB-lite"/>
    </source>
</evidence>
<dbReference type="RefSeq" id="WP_179769310.1">
    <property type="nucleotide sequence ID" value="NZ_JACCFO010000001.1"/>
</dbReference>
<evidence type="ECO:0000256" key="1">
    <source>
        <dbReference type="ARBA" id="ARBA00022679"/>
    </source>
</evidence>
<dbReference type="SUPFAM" id="SSF55729">
    <property type="entry name" value="Acyl-CoA N-acyltransferases (Nat)"/>
    <property type="match status" value="1"/>
</dbReference>
<keyword evidence="2" id="KW-0012">Acyltransferase</keyword>
<evidence type="ECO:0000256" key="2">
    <source>
        <dbReference type="ARBA" id="ARBA00023315"/>
    </source>
</evidence>
<evidence type="ECO:0000313" key="6">
    <source>
        <dbReference type="Proteomes" id="UP000575985"/>
    </source>
</evidence>
<proteinExistence type="predicted"/>
<accession>A0A853BTM8</accession>
<evidence type="ECO:0000259" key="4">
    <source>
        <dbReference type="PROSITE" id="PS51186"/>
    </source>
</evidence>
<gene>
    <name evidence="5" type="ORF">HNR12_004373</name>
</gene>
<dbReference type="Proteomes" id="UP000575985">
    <property type="component" value="Unassembled WGS sequence"/>
</dbReference>
<keyword evidence="6" id="KW-1185">Reference proteome</keyword>
<dbReference type="InterPro" id="IPR050832">
    <property type="entry name" value="Bact_Acetyltransf"/>
</dbReference>
<dbReference type="PROSITE" id="PS51186">
    <property type="entry name" value="GNAT"/>
    <property type="match status" value="1"/>
</dbReference>
<comment type="caution">
    <text evidence="5">The sequence shown here is derived from an EMBL/GenBank/DDBJ whole genome shotgun (WGS) entry which is preliminary data.</text>
</comment>
<name>A0A853BTM8_9ACTN</name>
<dbReference type="InterPro" id="IPR016181">
    <property type="entry name" value="Acyl_CoA_acyltransferase"/>
</dbReference>
<keyword evidence="1 5" id="KW-0808">Transferase</keyword>
<sequence length="189" mass="19552">MSSNATGWDVGVADVAGPESAAVLRDYYVDIVSRYHGRPATPDEVDAALRDEPSGDLAPPTGVFLLGRVGGRVGGCVGLRWAGGGVAELTRLFVRAEARGSGGGGALLAAAERAARDAGMAQIRLDTRHDLVEARRLYARSGYAEVPAFSSGPYSEHWFAKRLAPAGPGAPPGPLSDSGPRPADTEEAL</sequence>
<reference evidence="5 6" key="1">
    <citation type="submission" date="2020-07" db="EMBL/GenBank/DDBJ databases">
        <title>Sequencing the genomes of 1000 actinobacteria strains.</title>
        <authorList>
            <person name="Klenk H.-P."/>
        </authorList>
    </citation>
    <scope>NUCLEOTIDE SEQUENCE [LARGE SCALE GENOMIC DNA]</scope>
    <source>
        <strain evidence="5 6">DSM 45927</strain>
    </source>
</reference>
<evidence type="ECO:0000313" key="5">
    <source>
        <dbReference type="EMBL" id="NYI98096.1"/>
    </source>
</evidence>
<dbReference type="Gene3D" id="3.40.630.30">
    <property type="match status" value="1"/>
</dbReference>
<organism evidence="5 6">
    <name type="scientific">Streptomonospora nanhaiensis</name>
    <dbReference type="NCBI Taxonomy" id="1323731"/>
    <lineage>
        <taxon>Bacteria</taxon>
        <taxon>Bacillati</taxon>
        <taxon>Actinomycetota</taxon>
        <taxon>Actinomycetes</taxon>
        <taxon>Streptosporangiales</taxon>
        <taxon>Nocardiopsidaceae</taxon>
        <taxon>Streptomonospora</taxon>
    </lineage>
</organism>
<feature type="domain" description="N-acetyltransferase" evidence="4">
    <location>
        <begin position="22"/>
        <end position="165"/>
    </location>
</feature>
<feature type="region of interest" description="Disordered" evidence="3">
    <location>
        <begin position="163"/>
        <end position="189"/>
    </location>
</feature>
<dbReference type="AlphaFoldDB" id="A0A853BTM8"/>
<dbReference type="InterPro" id="IPR000182">
    <property type="entry name" value="GNAT_dom"/>
</dbReference>
<protein>
    <submittedName>
        <fullName evidence="5">GNAT superfamily N-acetyltransferase</fullName>
    </submittedName>
</protein>
<dbReference type="Pfam" id="PF00583">
    <property type="entry name" value="Acetyltransf_1"/>
    <property type="match status" value="1"/>
</dbReference>
<dbReference type="EMBL" id="JACCFO010000001">
    <property type="protein sequence ID" value="NYI98096.1"/>
    <property type="molecule type" value="Genomic_DNA"/>
</dbReference>